<name>Z9JPJ6_9MICO</name>
<dbReference type="HOGENOM" id="CLU_073530_1_0_11"/>
<keyword evidence="1" id="KW-0472">Membrane</keyword>
<dbReference type="eggNOG" id="ENOG502Z854">
    <property type="taxonomic scope" value="Bacteria"/>
</dbReference>
<sequence length="290" mass="30029">MIDEGDVEDAARAADDAAQRAADSTWFERASRAGYVANGAVHALLGGLAVGLALGRGGEADQSGAVQILARQPFGLALIWMCLVGCVLLALWNLANAFFGRAPLRGSGSTDPRTSRGRHRWKELLIALGRAVAYAAVASAFVPVVLGGGGDSDRRSALLSTTIASAPGGLVILVVIGLVVVGFGVGFCVQGVRRSWERRLRTPRARPLAAILTVSGVAGYLGKGATLLAVGVLVIVSALAGDPERSTGVDGALRAMRDQPFGPALLLAVGVGLLLHGVFLVLRSRYDRME</sequence>
<keyword evidence="1" id="KW-0812">Transmembrane</keyword>
<feature type="transmembrane region" description="Helical" evidence="1">
    <location>
        <begin position="166"/>
        <end position="189"/>
    </location>
</feature>
<proteinExistence type="predicted"/>
<evidence type="ECO:0000259" key="2">
    <source>
        <dbReference type="Pfam" id="PF06724"/>
    </source>
</evidence>
<dbReference type="RefSeq" id="WP_038374398.1">
    <property type="nucleotide sequence ID" value="NZ_KK070008.1"/>
</dbReference>
<reference evidence="3 4" key="1">
    <citation type="submission" date="2014-02" db="EMBL/GenBank/DDBJ databases">
        <title>Genome sequence of Brachybacterium phenoliresistens strain W13A50.</title>
        <authorList>
            <person name="Wang X."/>
        </authorList>
    </citation>
    <scope>NUCLEOTIDE SEQUENCE [LARGE SCALE GENOMIC DNA]</scope>
    <source>
        <strain evidence="3 4">W13A50</strain>
    </source>
</reference>
<feature type="transmembrane region" description="Helical" evidence="1">
    <location>
        <begin position="74"/>
        <end position="95"/>
    </location>
</feature>
<dbReference type="EMBL" id="JDYK01000026">
    <property type="protein sequence ID" value="EWS79721.1"/>
    <property type="molecule type" value="Genomic_DNA"/>
</dbReference>
<organism evidence="3 4">
    <name type="scientific">Brachybacterium phenoliresistens</name>
    <dbReference type="NCBI Taxonomy" id="396014"/>
    <lineage>
        <taxon>Bacteria</taxon>
        <taxon>Bacillati</taxon>
        <taxon>Actinomycetota</taxon>
        <taxon>Actinomycetes</taxon>
        <taxon>Micrococcales</taxon>
        <taxon>Dermabacteraceae</taxon>
        <taxon>Brachybacterium</taxon>
    </lineage>
</organism>
<dbReference type="Pfam" id="PF06724">
    <property type="entry name" value="DUF1206"/>
    <property type="match status" value="3"/>
</dbReference>
<dbReference type="STRING" id="396014.BF93_09845"/>
<feature type="transmembrane region" description="Helical" evidence="1">
    <location>
        <begin position="35"/>
        <end position="54"/>
    </location>
</feature>
<dbReference type="AlphaFoldDB" id="Z9JPJ6"/>
<feature type="domain" description="DUF1206" evidence="2">
    <location>
        <begin position="218"/>
        <end position="287"/>
    </location>
</feature>
<evidence type="ECO:0000256" key="1">
    <source>
        <dbReference type="SAM" id="Phobius"/>
    </source>
</evidence>
<dbReference type="OrthoDB" id="4552598at2"/>
<feature type="transmembrane region" description="Helical" evidence="1">
    <location>
        <begin position="210"/>
        <end position="241"/>
    </location>
</feature>
<evidence type="ECO:0000313" key="3">
    <source>
        <dbReference type="EMBL" id="EWS79721.1"/>
    </source>
</evidence>
<dbReference type="PATRIC" id="fig|396014.3.peg.3465"/>
<keyword evidence="1" id="KW-1133">Transmembrane helix</keyword>
<feature type="transmembrane region" description="Helical" evidence="1">
    <location>
        <begin position="124"/>
        <end position="146"/>
    </location>
</feature>
<accession>Z9JPJ6</accession>
<evidence type="ECO:0000313" key="4">
    <source>
        <dbReference type="Proteomes" id="UP000023067"/>
    </source>
</evidence>
<comment type="caution">
    <text evidence="3">The sequence shown here is derived from an EMBL/GenBank/DDBJ whole genome shotgun (WGS) entry which is preliminary data.</text>
</comment>
<feature type="domain" description="DUF1206" evidence="2">
    <location>
        <begin position="128"/>
        <end position="194"/>
    </location>
</feature>
<protein>
    <submittedName>
        <fullName evidence="3">Membrane protein</fullName>
    </submittedName>
</protein>
<keyword evidence="4" id="KW-1185">Reference proteome</keyword>
<feature type="domain" description="DUF1206" evidence="2">
    <location>
        <begin position="33"/>
        <end position="99"/>
    </location>
</feature>
<dbReference type="Proteomes" id="UP000023067">
    <property type="component" value="Unassembled WGS sequence"/>
</dbReference>
<feature type="transmembrane region" description="Helical" evidence="1">
    <location>
        <begin position="261"/>
        <end position="282"/>
    </location>
</feature>
<dbReference type="InterPro" id="IPR009597">
    <property type="entry name" value="DUF1206"/>
</dbReference>
<gene>
    <name evidence="3" type="ORF">BF93_09845</name>
</gene>